<evidence type="ECO:0000256" key="5">
    <source>
        <dbReference type="ARBA" id="ARBA00022490"/>
    </source>
</evidence>
<dbReference type="InterPro" id="IPR038078">
    <property type="entry name" value="PhoU-like_sf"/>
</dbReference>
<gene>
    <name evidence="10" type="ORF">GGQ63_000183</name>
</gene>
<evidence type="ECO:0000313" key="11">
    <source>
        <dbReference type="Proteomes" id="UP000523821"/>
    </source>
</evidence>
<dbReference type="InterPro" id="IPR028366">
    <property type="entry name" value="PhoU"/>
</dbReference>
<dbReference type="GO" id="GO:0005737">
    <property type="term" value="C:cytoplasm"/>
    <property type="evidence" value="ECO:0007669"/>
    <property type="project" value="UniProtKB-SubCell"/>
</dbReference>
<keyword evidence="5 8" id="KW-0963">Cytoplasm</keyword>
<comment type="subunit">
    <text evidence="3 8">Homodimer.</text>
</comment>
<evidence type="ECO:0000256" key="3">
    <source>
        <dbReference type="ARBA" id="ARBA00011738"/>
    </source>
</evidence>
<dbReference type="PANTHER" id="PTHR42930:SF3">
    <property type="entry name" value="PHOSPHATE-SPECIFIC TRANSPORT SYSTEM ACCESSORY PROTEIN PHOU"/>
    <property type="match status" value="1"/>
</dbReference>
<dbReference type="AlphaFoldDB" id="A0A7W9CSK1"/>
<comment type="subcellular location">
    <subcellularLocation>
        <location evidence="1 8">Cytoplasm</location>
    </subcellularLocation>
</comment>
<comment type="caution">
    <text evidence="10">The sequence shown here is derived from an EMBL/GenBank/DDBJ whole genome shotgun (WGS) entry which is preliminary data.</text>
</comment>
<dbReference type="GO" id="GO:0045936">
    <property type="term" value="P:negative regulation of phosphate metabolic process"/>
    <property type="evidence" value="ECO:0007669"/>
    <property type="project" value="InterPro"/>
</dbReference>
<dbReference type="PANTHER" id="PTHR42930">
    <property type="entry name" value="PHOSPHATE-SPECIFIC TRANSPORT SYSTEM ACCESSORY PROTEIN PHOU"/>
    <property type="match status" value="1"/>
</dbReference>
<comment type="similarity">
    <text evidence="2 8">Belongs to the PhoU family.</text>
</comment>
<feature type="domain" description="PhoU" evidence="9">
    <location>
        <begin position="21"/>
        <end position="106"/>
    </location>
</feature>
<organism evidence="10 11">
    <name type="scientific">Prosthecomicrobium pneumaticum</name>
    <dbReference type="NCBI Taxonomy" id="81895"/>
    <lineage>
        <taxon>Bacteria</taxon>
        <taxon>Pseudomonadati</taxon>
        <taxon>Pseudomonadota</taxon>
        <taxon>Alphaproteobacteria</taxon>
        <taxon>Hyphomicrobiales</taxon>
        <taxon>Kaistiaceae</taxon>
        <taxon>Prosthecomicrobium</taxon>
    </lineage>
</organism>
<evidence type="ECO:0000256" key="4">
    <source>
        <dbReference type="ARBA" id="ARBA00022448"/>
    </source>
</evidence>
<dbReference type="RefSeq" id="WP_183851723.1">
    <property type="nucleotide sequence ID" value="NZ_JACHOO010000001.1"/>
</dbReference>
<dbReference type="FunFam" id="1.20.58.220:FF:000004">
    <property type="entry name" value="Phosphate-specific transport system accessory protein PhoU"/>
    <property type="match status" value="1"/>
</dbReference>
<evidence type="ECO:0000256" key="6">
    <source>
        <dbReference type="ARBA" id="ARBA00022592"/>
    </source>
</evidence>
<evidence type="ECO:0000256" key="7">
    <source>
        <dbReference type="ARBA" id="ARBA00056181"/>
    </source>
</evidence>
<name>A0A7W9CSK1_9HYPH</name>
<evidence type="ECO:0000313" key="10">
    <source>
        <dbReference type="EMBL" id="MBB5751140.1"/>
    </source>
</evidence>
<accession>A0A7W9CSK1</accession>
<keyword evidence="11" id="KW-1185">Reference proteome</keyword>
<evidence type="ECO:0000256" key="2">
    <source>
        <dbReference type="ARBA" id="ARBA00008107"/>
    </source>
</evidence>
<dbReference type="NCBIfam" id="TIGR02135">
    <property type="entry name" value="phoU_full"/>
    <property type="match status" value="1"/>
</dbReference>
<dbReference type="Pfam" id="PF01895">
    <property type="entry name" value="PhoU"/>
    <property type="match status" value="2"/>
</dbReference>
<comment type="function">
    <text evidence="7 8">Plays a role in the regulation of phosphate uptake.</text>
</comment>
<evidence type="ECO:0000256" key="1">
    <source>
        <dbReference type="ARBA" id="ARBA00004496"/>
    </source>
</evidence>
<evidence type="ECO:0000259" key="9">
    <source>
        <dbReference type="Pfam" id="PF01895"/>
    </source>
</evidence>
<dbReference type="SUPFAM" id="SSF109755">
    <property type="entry name" value="PhoU-like"/>
    <property type="match status" value="1"/>
</dbReference>
<dbReference type="PIRSF" id="PIRSF003107">
    <property type="entry name" value="PhoU"/>
    <property type="match status" value="1"/>
</dbReference>
<dbReference type="GO" id="GO:0006817">
    <property type="term" value="P:phosphate ion transport"/>
    <property type="evidence" value="ECO:0007669"/>
    <property type="project" value="UniProtKB-KW"/>
</dbReference>
<proteinExistence type="inferred from homology"/>
<dbReference type="Proteomes" id="UP000523821">
    <property type="component" value="Unassembled WGS sequence"/>
</dbReference>
<keyword evidence="4 8" id="KW-0813">Transport</keyword>
<reference evidence="10 11" key="1">
    <citation type="submission" date="2020-08" db="EMBL/GenBank/DDBJ databases">
        <title>Genomic Encyclopedia of Type Strains, Phase IV (KMG-IV): sequencing the most valuable type-strain genomes for metagenomic binning, comparative biology and taxonomic classification.</title>
        <authorList>
            <person name="Goeker M."/>
        </authorList>
    </citation>
    <scope>NUCLEOTIDE SEQUENCE [LARGE SCALE GENOMIC DNA]</scope>
    <source>
        <strain evidence="10 11">DSM 16268</strain>
    </source>
</reference>
<dbReference type="InterPro" id="IPR026022">
    <property type="entry name" value="PhoU_dom"/>
</dbReference>
<sequence length="229" mass="24267">MREHTVTAFDAELDIMRATVVEMGRLVEQALAEALAALSSGDRAAAEAVVAADAKIDALALAVDEEAIAVTVRRQPVAVDLREIFTAYRIAIDLERIGDLGKGIARHAIALPAPAADPASQQGLARLAERATAALATAIDAYRRNDPIAAEGVRSNDDATDRAYTEAFRALMAAARQPGAEPEAMVHLLSCAKNLERIGDHATNIAEAIVFRVSGIFPALDRPRAVEVP</sequence>
<protein>
    <recommendedName>
        <fullName evidence="8">Phosphate-specific transport system accessory protein PhoU</fullName>
    </recommendedName>
</protein>
<dbReference type="Gene3D" id="1.20.58.220">
    <property type="entry name" value="Phosphate transport system protein phou homolog 2, domain 2"/>
    <property type="match status" value="1"/>
</dbReference>
<evidence type="ECO:0000256" key="8">
    <source>
        <dbReference type="PIRNR" id="PIRNR003107"/>
    </source>
</evidence>
<dbReference type="GO" id="GO:0030643">
    <property type="term" value="P:intracellular phosphate ion homeostasis"/>
    <property type="evidence" value="ECO:0007669"/>
    <property type="project" value="InterPro"/>
</dbReference>
<keyword evidence="6 8" id="KW-0592">Phosphate transport</keyword>
<dbReference type="EMBL" id="JACHOO010000001">
    <property type="protein sequence ID" value="MBB5751140.1"/>
    <property type="molecule type" value="Genomic_DNA"/>
</dbReference>
<feature type="domain" description="PhoU" evidence="9">
    <location>
        <begin position="124"/>
        <end position="209"/>
    </location>
</feature>